<dbReference type="EMBL" id="CM055104">
    <property type="protein sequence ID" value="KAJ7534614.1"/>
    <property type="molecule type" value="Genomic_DNA"/>
</dbReference>
<gene>
    <name evidence="1" type="ORF">O6H91_13G102800</name>
</gene>
<reference evidence="2" key="1">
    <citation type="journal article" date="2024" name="Proc. Natl. Acad. Sci. U.S.A.">
        <title>Extraordinary preservation of gene collinearity over three hundred million years revealed in homosporous lycophytes.</title>
        <authorList>
            <person name="Li C."/>
            <person name="Wickell D."/>
            <person name="Kuo L.Y."/>
            <person name="Chen X."/>
            <person name="Nie B."/>
            <person name="Liao X."/>
            <person name="Peng D."/>
            <person name="Ji J."/>
            <person name="Jenkins J."/>
            <person name="Williams M."/>
            <person name="Shu S."/>
            <person name="Plott C."/>
            <person name="Barry K."/>
            <person name="Rajasekar S."/>
            <person name="Grimwood J."/>
            <person name="Han X."/>
            <person name="Sun S."/>
            <person name="Hou Z."/>
            <person name="He W."/>
            <person name="Dai G."/>
            <person name="Sun C."/>
            <person name="Schmutz J."/>
            <person name="Leebens-Mack J.H."/>
            <person name="Li F.W."/>
            <person name="Wang L."/>
        </authorList>
    </citation>
    <scope>NUCLEOTIDE SEQUENCE [LARGE SCALE GENOMIC DNA]</scope>
    <source>
        <strain evidence="2">cv. PW_Plant_1</strain>
    </source>
</reference>
<comment type="caution">
    <text evidence="1">The sequence shown here is derived from an EMBL/GenBank/DDBJ whole genome shotgun (WGS) entry which is preliminary data.</text>
</comment>
<sequence length="90" mass="9938">MLISFPEIMLNVGILLGYVSTFCLWGVPVTINRRLMLGLGGLLALALVGGVLIIRALHWLVVQRRTNEAFSVLIKICSSDEEAELDKDLQ</sequence>
<proteinExistence type="predicted"/>
<keyword evidence="2" id="KW-1185">Reference proteome</keyword>
<name>A0ACC2BXX3_DIPCM</name>
<protein>
    <submittedName>
        <fullName evidence="1">Uncharacterized protein</fullName>
    </submittedName>
</protein>
<organism evidence="1 2">
    <name type="scientific">Diphasiastrum complanatum</name>
    <name type="common">Issler's clubmoss</name>
    <name type="synonym">Lycopodium complanatum</name>
    <dbReference type="NCBI Taxonomy" id="34168"/>
    <lineage>
        <taxon>Eukaryota</taxon>
        <taxon>Viridiplantae</taxon>
        <taxon>Streptophyta</taxon>
        <taxon>Embryophyta</taxon>
        <taxon>Tracheophyta</taxon>
        <taxon>Lycopodiopsida</taxon>
        <taxon>Lycopodiales</taxon>
        <taxon>Lycopodiaceae</taxon>
        <taxon>Lycopodioideae</taxon>
        <taxon>Diphasiastrum</taxon>
    </lineage>
</organism>
<evidence type="ECO:0000313" key="1">
    <source>
        <dbReference type="EMBL" id="KAJ7534614.1"/>
    </source>
</evidence>
<evidence type="ECO:0000313" key="2">
    <source>
        <dbReference type="Proteomes" id="UP001162992"/>
    </source>
</evidence>
<accession>A0ACC2BXX3</accession>
<dbReference type="Proteomes" id="UP001162992">
    <property type="component" value="Chromosome 13"/>
</dbReference>